<dbReference type="AlphaFoldDB" id="S8CWS8"/>
<evidence type="ECO:0000256" key="1">
    <source>
        <dbReference type="ARBA" id="ARBA00022574"/>
    </source>
</evidence>
<evidence type="ECO:0000313" key="5">
    <source>
        <dbReference type="EMBL" id="EPS69381.1"/>
    </source>
</evidence>
<keyword evidence="1 3" id="KW-0853">WD repeat</keyword>
<proteinExistence type="predicted"/>
<reference evidence="5 6" key="1">
    <citation type="journal article" date="2013" name="BMC Genomics">
        <title>The miniature genome of a carnivorous plant Genlisea aurea contains a low number of genes and short non-coding sequences.</title>
        <authorList>
            <person name="Leushkin E.V."/>
            <person name="Sutormin R.A."/>
            <person name="Nabieva E.R."/>
            <person name="Penin A.A."/>
            <person name="Kondrashov A.S."/>
            <person name="Logacheva M.D."/>
        </authorList>
    </citation>
    <scope>NUCLEOTIDE SEQUENCE [LARGE SCALE GENOMIC DNA]</scope>
</reference>
<keyword evidence="6" id="KW-1185">Reference proteome</keyword>
<evidence type="ECO:0000256" key="4">
    <source>
        <dbReference type="SAM" id="MobiDB-lite"/>
    </source>
</evidence>
<organism evidence="5 6">
    <name type="scientific">Genlisea aurea</name>
    <dbReference type="NCBI Taxonomy" id="192259"/>
    <lineage>
        <taxon>Eukaryota</taxon>
        <taxon>Viridiplantae</taxon>
        <taxon>Streptophyta</taxon>
        <taxon>Embryophyta</taxon>
        <taxon>Tracheophyta</taxon>
        <taxon>Spermatophyta</taxon>
        <taxon>Magnoliopsida</taxon>
        <taxon>eudicotyledons</taxon>
        <taxon>Gunneridae</taxon>
        <taxon>Pentapetalae</taxon>
        <taxon>asterids</taxon>
        <taxon>lamiids</taxon>
        <taxon>Lamiales</taxon>
        <taxon>Lentibulariaceae</taxon>
        <taxon>Genlisea</taxon>
    </lineage>
</organism>
<dbReference type="PROSITE" id="PS00678">
    <property type="entry name" value="WD_REPEATS_1"/>
    <property type="match status" value="1"/>
</dbReference>
<dbReference type="Pfam" id="PF00400">
    <property type="entry name" value="WD40"/>
    <property type="match status" value="1"/>
</dbReference>
<dbReference type="SUPFAM" id="SSF50978">
    <property type="entry name" value="WD40 repeat-like"/>
    <property type="match status" value="1"/>
</dbReference>
<dbReference type="InterPro" id="IPR019775">
    <property type="entry name" value="WD40_repeat_CS"/>
</dbReference>
<dbReference type="PROSITE" id="PS50082">
    <property type="entry name" value="WD_REPEATS_2"/>
    <property type="match status" value="2"/>
</dbReference>
<feature type="compositionally biased region" description="Acidic residues" evidence="4">
    <location>
        <begin position="1"/>
        <end position="13"/>
    </location>
</feature>
<dbReference type="InterPro" id="IPR039328">
    <property type="entry name" value="WDR89"/>
</dbReference>
<name>S8CWS8_9LAMI</name>
<protein>
    <submittedName>
        <fullName evidence="5">Uncharacterized protein</fullName>
    </submittedName>
</protein>
<evidence type="ECO:0000313" key="6">
    <source>
        <dbReference type="Proteomes" id="UP000015453"/>
    </source>
</evidence>
<evidence type="ECO:0000256" key="2">
    <source>
        <dbReference type="ARBA" id="ARBA00022737"/>
    </source>
</evidence>
<dbReference type="PANTHER" id="PTHR22889">
    <property type="entry name" value="WD REPEAT-CONTAINING PROTEIN 89"/>
    <property type="match status" value="1"/>
</dbReference>
<dbReference type="Proteomes" id="UP000015453">
    <property type="component" value="Unassembled WGS sequence"/>
</dbReference>
<accession>S8CWS8</accession>
<evidence type="ECO:0000256" key="3">
    <source>
        <dbReference type="PROSITE-ProRule" id="PRU00221"/>
    </source>
</evidence>
<keyword evidence="2" id="KW-0677">Repeat</keyword>
<feature type="repeat" description="WD" evidence="3">
    <location>
        <begin position="95"/>
        <end position="138"/>
    </location>
</feature>
<dbReference type="InterPro" id="IPR036322">
    <property type="entry name" value="WD40_repeat_dom_sf"/>
</dbReference>
<comment type="caution">
    <text evidence="5">The sequence shown here is derived from an EMBL/GenBank/DDBJ whole genome shotgun (WGS) entry which is preliminary data.</text>
</comment>
<feature type="repeat" description="WD" evidence="3">
    <location>
        <begin position="139"/>
        <end position="180"/>
    </location>
</feature>
<dbReference type="PANTHER" id="PTHR22889:SF0">
    <property type="entry name" value="WD REPEAT-CONTAINING PROTEIN 89"/>
    <property type="match status" value="1"/>
</dbReference>
<sequence>METAEAMDVEEESSSSGRSTTKRFALRNSIQTNFGGDYVFQIVSRRVASDSNLFGLLIRIFLVLALDDWSSIAVSLSTNVVKLYSPLTGTCLGDCSGHSSTINQISFVGPSSPHVLYSCSSDGTLRAWDSRSFQQISCINRGSQEVFSFSFGGAGNNLLAAGCDSEILFWDWRTMKQIACLEEYHIDDVTQVQFVPGRENKLVSASVDGLMCLFETDGGISDRDKLLSVFNVGTSIGKIGFFGDEYRKLCIWDWEDNINEVNFEDARALASQGWTLDQIDYFVDCVYSEYDDKLMAIGGTNGGSFSFFPVKFSRSRGKFGSAKAVFHGGHVGVVRSVLLHTREGRGAGETFGWTGGEDGRLCCWKPSETLTTPSYLSSSSWASTALVRKSSVTRNARRYSPY</sequence>
<dbReference type="InterPro" id="IPR015943">
    <property type="entry name" value="WD40/YVTN_repeat-like_dom_sf"/>
</dbReference>
<dbReference type="EMBL" id="AUSU01002145">
    <property type="protein sequence ID" value="EPS69381.1"/>
    <property type="molecule type" value="Genomic_DNA"/>
</dbReference>
<feature type="region of interest" description="Disordered" evidence="4">
    <location>
        <begin position="1"/>
        <end position="20"/>
    </location>
</feature>
<gene>
    <name evidence="5" type="ORF">M569_05384</name>
</gene>
<dbReference type="OrthoDB" id="25131at2759"/>
<dbReference type="SMART" id="SM00320">
    <property type="entry name" value="WD40"/>
    <property type="match status" value="4"/>
</dbReference>
<dbReference type="Gene3D" id="2.130.10.10">
    <property type="entry name" value="YVTN repeat-like/Quinoprotein amine dehydrogenase"/>
    <property type="match status" value="2"/>
</dbReference>
<dbReference type="InterPro" id="IPR001680">
    <property type="entry name" value="WD40_rpt"/>
</dbReference>